<dbReference type="EMBL" id="PJNH01000003">
    <property type="protein sequence ID" value="PKR77340.1"/>
    <property type="molecule type" value="Genomic_DNA"/>
</dbReference>
<evidence type="ECO:0000256" key="1">
    <source>
        <dbReference type="ARBA" id="ARBA00004651"/>
    </source>
</evidence>
<dbReference type="GO" id="GO:0005886">
    <property type="term" value="C:plasma membrane"/>
    <property type="evidence" value="ECO:0007669"/>
    <property type="project" value="UniProtKB-SubCell"/>
</dbReference>
<evidence type="ECO:0000313" key="9">
    <source>
        <dbReference type="EMBL" id="PKR77340.1"/>
    </source>
</evidence>
<dbReference type="OrthoDB" id="2551456at2"/>
<keyword evidence="3" id="KW-1003">Cell membrane</keyword>
<dbReference type="AlphaFoldDB" id="A0A2I0QTA6"/>
<dbReference type="RefSeq" id="WP_101332168.1">
    <property type="nucleotide sequence ID" value="NZ_PJNH01000003.1"/>
</dbReference>
<keyword evidence="5 7" id="KW-1133">Transmembrane helix</keyword>
<evidence type="ECO:0000256" key="5">
    <source>
        <dbReference type="ARBA" id="ARBA00022989"/>
    </source>
</evidence>
<dbReference type="PANTHER" id="PTHR30465">
    <property type="entry name" value="INNER MEMBRANE ABC TRANSPORTER"/>
    <property type="match status" value="1"/>
</dbReference>
<dbReference type="InterPro" id="IPR035906">
    <property type="entry name" value="MetI-like_sf"/>
</dbReference>
<feature type="transmembrane region" description="Helical" evidence="7">
    <location>
        <begin position="267"/>
        <end position="291"/>
    </location>
</feature>
<dbReference type="Proteomes" id="UP000243524">
    <property type="component" value="Unassembled WGS sequence"/>
</dbReference>
<name>A0A2I0QTA6_9BACI</name>
<dbReference type="GO" id="GO:0055085">
    <property type="term" value="P:transmembrane transport"/>
    <property type="evidence" value="ECO:0007669"/>
    <property type="project" value="InterPro"/>
</dbReference>
<evidence type="ECO:0000256" key="4">
    <source>
        <dbReference type="ARBA" id="ARBA00022692"/>
    </source>
</evidence>
<feature type="transmembrane region" description="Helical" evidence="7">
    <location>
        <begin position="9"/>
        <end position="26"/>
    </location>
</feature>
<feature type="transmembrane region" description="Helical" evidence="7">
    <location>
        <begin position="123"/>
        <end position="143"/>
    </location>
</feature>
<feature type="transmembrane region" description="Helical" evidence="7">
    <location>
        <begin position="90"/>
        <end position="111"/>
    </location>
</feature>
<evidence type="ECO:0000313" key="10">
    <source>
        <dbReference type="Proteomes" id="UP000243524"/>
    </source>
</evidence>
<gene>
    <name evidence="9" type="ORF">CEY16_11445</name>
</gene>
<evidence type="ECO:0000256" key="6">
    <source>
        <dbReference type="ARBA" id="ARBA00023136"/>
    </source>
</evidence>
<sequence length="299" mass="34290">MLWTLCRNLLVFVLVLIGFILILLLPREMEVSLSGPLQFEADHPFTLEIYLDNIAGIISHFQTEMGFGTTLAGTPIVNEVHRYLVRSLKIIIPTFFLVMLLGPMIGVVQFYYREHKRGKVMSFFTWVIGSIPDFFLFIAIQYLLIKMIRAGLPHFSLFGNDEWYSFIIPLISLMIFPLLHMVKVTSVAMENESIQEHVRTDFSKGLTLFMVLRHMLKNCGLSIVHQSQFVMLYILSSLPIIELLSNYNGAGYQLLESVLNNEPIRALALVIPFLLLMFCVMSGLQAARFLLLPREVKRQ</sequence>
<protein>
    <submittedName>
        <fullName evidence="9">Peptide ABC transporter permease</fullName>
    </submittedName>
</protein>
<keyword evidence="4 7" id="KW-0812">Transmembrane</keyword>
<reference evidence="9 10" key="1">
    <citation type="submission" date="2017-06" db="EMBL/GenBank/DDBJ databases">
        <title>the draft geome sequence of Illustriluteabacillus marina B3227.</title>
        <authorList>
            <person name="He R.-H."/>
            <person name="Du Z.-J."/>
        </authorList>
    </citation>
    <scope>NUCLEOTIDE SEQUENCE [LARGE SCALE GENOMIC DNA]</scope>
    <source>
        <strain evidence="9 10">B3227</strain>
    </source>
</reference>
<organism evidence="9 10">
    <name type="scientific">Halalkalibacillus sediminis</name>
    <dbReference type="NCBI Taxonomy" id="2018042"/>
    <lineage>
        <taxon>Bacteria</taxon>
        <taxon>Bacillati</taxon>
        <taxon>Bacillota</taxon>
        <taxon>Bacilli</taxon>
        <taxon>Bacillales</taxon>
        <taxon>Bacillaceae</taxon>
        <taxon>Halalkalibacillus</taxon>
    </lineage>
</organism>
<dbReference type="InterPro" id="IPR000515">
    <property type="entry name" value="MetI-like"/>
</dbReference>
<comment type="subcellular location">
    <subcellularLocation>
        <location evidence="1">Cell membrane</location>
        <topology evidence="1">Multi-pass membrane protein</topology>
    </subcellularLocation>
</comment>
<keyword evidence="10" id="KW-1185">Reference proteome</keyword>
<comment type="caution">
    <text evidence="9">The sequence shown here is derived from an EMBL/GenBank/DDBJ whole genome shotgun (WGS) entry which is preliminary data.</text>
</comment>
<evidence type="ECO:0000256" key="3">
    <source>
        <dbReference type="ARBA" id="ARBA00022475"/>
    </source>
</evidence>
<evidence type="ECO:0000256" key="2">
    <source>
        <dbReference type="ARBA" id="ARBA00022448"/>
    </source>
</evidence>
<feature type="transmembrane region" description="Helical" evidence="7">
    <location>
        <begin position="163"/>
        <end position="182"/>
    </location>
</feature>
<dbReference type="SUPFAM" id="SSF161098">
    <property type="entry name" value="MetI-like"/>
    <property type="match status" value="1"/>
</dbReference>
<accession>A0A2I0QTA6</accession>
<keyword evidence="6 7" id="KW-0472">Membrane</keyword>
<keyword evidence="2" id="KW-0813">Transport</keyword>
<proteinExistence type="predicted"/>
<feature type="domain" description="ABC transmembrane type-1" evidence="8">
    <location>
        <begin position="104"/>
        <end position="282"/>
    </location>
</feature>
<evidence type="ECO:0000259" key="8">
    <source>
        <dbReference type="Pfam" id="PF00528"/>
    </source>
</evidence>
<evidence type="ECO:0000256" key="7">
    <source>
        <dbReference type="SAM" id="Phobius"/>
    </source>
</evidence>
<dbReference type="Pfam" id="PF00528">
    <property type="entry name" value="BPD_transp_1"/>
    <property type="match status" value="1"/>
</dbReference>
<feature type="transmembrane region" description="Helical" evidence="7">
    <location>
        <begin position="230"/>
        <end position="247"/>
    </location>
</feature>
<dbReference type="PANTHER" id="PTHR30465:SF44">
    <property type="entry name" value="ABC-TYPE DIPEPTIDE_OLIGOPEPTIDE TRANSPORT SYSTEM, PERMEASE COMPONENT"/>
    <property type="match status" value="1"/>
</dbReference>